<keyword evidence="3 8" id="KW-1134">Transmembrane beta strand</keyword>
<keyword evidence="2 8" id="KW-0813">Transport</keyword>
<dbReference type="OrthoDB" id="9768177at2"/>
<evidence type="ECO:0000256" key="7">
    <source>
        <dbReference type="ARBA" id="ARBA00023237"/>
    </source>
</evidence>
<dbReference type="NCBIfam" id="TIGR04057">
    <property type="entry name" value="SusC_RagA_signa"/>
    <property type="match status" value="1"/>
</dbReference>
<gene>
    <name evidence="13" type="ORF">LX80_00867</name>
</gene>
<dbReference type="InterPro" id="IPR039426">
    <property type="entry name" value="TonB-dep_rcpt-like"/>
</dbReference>
<evidence type="ECO:0000256" key="4">
    <source>
        <dbReference type="ARBA" id="ARBA00022692"/>
    </source>
</evidence>
<evidence type="ECO:0000313" key="13">
    <source>
        <dbReference type="EMBL" id="PZX64669.1"/>
    </source>
</evidence>
<dbReference type="GO" id="GO:0009279">
    <property type="term" value="C:cell outer membrane"/>
    <property type="evidence" value="ECO:0007669"/>
    <property type="project" value="UniProtKB-SubCell"/>
</dbReference>
<keyword evidence="7 8" id="KW-0998">Cell outer membrane</keyword>
<evidence type="ECO:0000259" key="11">
    <source>
        <dbReference type="Pfam" id="PF00593"/>
    </source>
</evidence>
<evidence type="ECO:0000256" key="9">
    <source>
        <dbReference type="RuleBase" id="RU003357"/>
    </source>
</evidence>
<dbReference type="Proteomes" id="UP000249720">
    <property type="component" value="Unassembled WGS sequence"/>
</dbReference>
<evidence type="ECO:0000256" key="3">
    <source>
        <dbReference type="ARBA" id="ARBA00022452"/>
    </source>
</evidence>
<dbReference type="InterPro" id="IPR012910">
    <property type="entry name" value="Plug_dom"/>
</dbReference>
<accession>A0A2W7SC86</accession>
<dbReference type="InterPro" id="IPR008969">
    <property type="entry name" value="CarboxyPept-like_regulatory"/>
</dbReference>
<dbReference type="AlphaFoldDB" id="A0A2W7SC86"/>
<evidence type="ECO:0000256" key="6">
    <source>
        <dbReference type="ARBA" id="ARBA00023136"/>
    </source>
</evidence>
<dbReference type="Gene3D" id="2.60.40.1120">
    <property type="entry name" value="Carboxypeptidase-like, regulatory domain"/>
    <property type="match status" value="1"/>
</dbReference>
<proteinExistence type="inferred from homology"/>
<evidence type="ECO:0000259" key="12">
    <source>
        <dbReference type="Pfam" id="PF07715"/>
    </source>
</evidence>
<sequence length="1038" mass="113352">MRKFSFTLCFLFTLLLSYSLYAQTRTVTGKVIDSEKKPISGASILIKGKSQGTAADADGNFTLKVPDGRVQLEITSVGYLKREVNLRPDENNVTIEMRSDSSQLKDVVVTALGITRQAKTLVYATQNVKVSELTGVRASDNVLNSLQGKIANAVINQGSGGPGSGARIVLRGNRSIQGDNNALIVVDGVPIENNTYSAAGGTFGSIQGSDGASNINPDDIESVTVLRGASAAALYGSQAGNGVIVITTKKGSKDKISVNVNSGAVFENAFALPKVQNIYGQGNNNQYVDSLFGDSWGAKMTGQTYTNFLGQTQKYAPQSNNIKDFFQTGLGLNNSISVSGGNSKAQTYLSYTNNSIQGIIPKNILLRHTITLRLTNQISSKFSTDAKITYINQDIKNKPRTGEENSPVIDIYQIPRNVSLAEAQQYQSISNVGVPNPNPWPSTLNSIYQNPYWMINNTALNETRDRIMGFLSAKYQITPWLSVTGRANLDRSMDKLTEQYAQGTLLWANQAGGYFSQTNIVTTQKWFDAIFDGSNKISQNFKANYHFGAIYQDNKFDLMQGIANGLNVTNKFSLNYATNPALYQTGTEVQTQAVFAQANFSYKDAIYLDASIRNDWDSRLPAPYAYQYYSIGASALISDLVNLPDYISFLKASLNYAEVGNGGQFGLLTSTYSYSQGAGNGFLSRSTTLPIPGLKPEIVKNTEAGIEARFNKNRWGFTFTYYKSNSYNQLLQIGLPTPTGYATQYINAGNIQNQGIEVVLNATAIHSKNFNWDVALNFALNRNKVISLSPELKTVYFGDSRAATMQIQEGGSYGDLIGFKWLKDSKGRYEVNADGTPLTSYQTGDPQAYIGNFNPNETVGLTNTFRYKDFSLRVLVDGRIGGVIVDGTEMNLAFSGIPAATAKYREGGWSLGGVDANGNAVTTTINAQQFWQTASGKRYGVGDFFAYDATSFRVRELSLGYDIPLKNNFFIKAARLSAVARNLFWLYRGESLLNIPGLGKRKMTFDPDMSLGNGNYQGITYGTLPATRSIGVNLQLTF</sequence>
<feature type="domain" description="TonB-dependent receptor-like beta-barrel" evidence="11">
    <location>
        <begin position="444"/>
        <end position="983"/>
    </location>
</feature>
<dbReference type="InterPro" id="IPR036942">
    <property type="entry name" value="Beta-barrel_TonB_sf"/>
</dbReference>
<dbReference type="InterPro" id="IPR023996">
    <property type="entry name" value="TonB-dep_OMP_SusC/RagA"/>
</dbReference>
<dbReference type="Gene3D" id="2.40.170.20">
    <property type="entry name" value="TonB-dependent receptor, beta-barrel domain"/>
    <property type="match status" value="1"/>
</dbReference>
<feature type="signal peptide" evidence="10">
    <location>
        <begin position="1"/>
        <end position="22"/>
    </location>
</feature>
<dbReference type="InterPro" id="IPR023997">
    <property type="entry name" value="TonB-dep_OMP_SusC/RagA_CS"/>
</dbReference>
<keyword evidence="14" id="KW-1185">Reference proteome</keyword>
<dbReference type="Pfam" id="PF00593">
    <property type="entry name" value="TonB_dep_Rec_b-barrel"/>
    <property type="match status" value="1"/>
</dbReference>
<dbReference type="SUPFAM" id="SSF49464">
    <property type="entry name" value="Carboxypeptidase regulatory domain-like"/>
    <property type="match status" value="1"/>
</dbReference>
<evidence type="ECO:0000256" key="8">
    <source>
        <dbReference type="PROSITE-ProRule" id="PRU01360"/>
    </source>
</evidence>
<organism evidence="13 14">
    <name type="scientific">Hydrotalea sandarakina</name>
    <dbReference type="NCBI Taxonomy" id="1004304"/>
    <lineage>
        <taxon>Bacteria</taxon>
        <taxon>Pseudomonadati</taxon>
        <taxon>Bacteroidota</taxon>
        <taxon>Chitinophagia</taxon>
        <taxon>Chitinophagales</taxon>
        <taxon>Chitinophagaceae</taxon>
        <taxon>Hydrotalea</taxon>
    </lineage>
</organism>
<comment type="subcellular location">
    <subcellularLocation>
        <location evidence="1 8">Cell outer membrane</location>
        <topology evidence="1 8">Multi-pass membrane protein</topology>
    </subcellularLocation>
</comment>
<comment type="caution">
    <text evidence="13">The sequence shown here is derived from an EMBL/GenBank/DDBJ whole genome shotgun (WGS) entry which is preliminary data.</text>
</comment>
<feature type="domain" description="TonB-dependent receptor plug" evidence="12">
    <location>
        <begin position="128"/>
        <end position="243"/>
    </location>
</feature>
<dbReference type="Pfam" id="PF13715">
    <property type="entry name" value="CarbopepD_reg_2"/>
    <property type="match status" value="1"/>
</dbReference>
<name>A0A2W7SC86_9BACT</name>
<dbReference type="NCBIfam" id="TIGR04056">
    <property type="entry name" value="OMP_RagA_SusC"/>
    <property type="match status" value="1"/>
</dbReference>
<dbReference type="Gene3D" id="2.170.130.10">
    <property type="entry name" value="TonB-dependent receptor, plug domain"/>
    <property type="match status" value="1"/>
</dbReference>
<dbReference type="Pfam" id="PF07715">
    <property type="entry name" value="Plug"/>
    <property type="match status" value="1"/>
</dbReference>
<evidence type="ECO:0000256" key="5">
    <source>
        <dbReference type="ARBA" id="ARBA00023077"/>
    </source>
</evidence>
<dbReference type="PROSITE" id="PS52016">
    <property type="entry name" value="TONB_DEPENDENT_REC_3"/>
    <property type="match status" value="1"/>
</dbReference>
<evidence type="ECO:0000313" key="14">
    <source>
        <dbReference type="Proteomes" id="UP000249720"/>
    </source>
</evidence>
<comment type="similarity">
    <text evidence="8 9">Belongs to the TonB-dependent receptor family.</text>
</comment>
<feature type="chain" id="PRO_5015920597" evidence="10">
    <location>
        <begin position="23"/>
        <end position="1038"/>
    </location>
</feature>
<keyword evidence="6 8" id="KW-0472">Membrane</keyword>
<evidence type="ECO:0000256" key="10">
    <source>
        <dbReference type="SAM" id="SignalP"/>
    </source>
</evidence>
<keyword evidence="5 9" id="KW-0798">TonB box</keyword>
<reference evidence="13 14" key="1">
    <citation type="submission" date="2018-06" db="EMBL/GenBank/DDBJ databases">
        <title>Genomic Encyclopedia of Archaeal and Bacterial Type Strains, Phase II (KMG-II): from individual species to whole genera.</title>
        <authorList>
            <person name="Goeker M."/>
        </authorList>
    </citation>
    <scope>NUCLEOTIDE SEQUENCE [LARGE SCALE GENOMIC DNA]</scope>
    <source>
        <strain evidence="13 14">DSM 23241</strain>
    </source>
</reference>
<dbReference type="InterPro" id="IPR037066">
    <property type="entry name" value="Plug_dom_sf"/>
</dbReference>
<dbReference type="InterPro" id="IPR000531">
    <property type="entry name" value="Beta-barrel_TonB"/>
</dbReference>
<protein>
    <submittedName>
        <fullName evidence="13">TonB-linked SusC/RagA family outer membrane protein</fullName>
    </submittedName>
</protein>
<keyword evidence="4 8" id="KW-0812">Transmembrane</keyword>
<keyword evidence="10" id="KW-0732">Signal</keyword>
<dbReference type="EMBL" id="QKZV01000002">
    <property type="protein sequence ID" value="PZX64669.1"/>
    <property type="molecule type" value="Genomic_DNA"/>
</dbReference>
<dbReference type="SUPFAM" id="SSF56935">
    <property type="entry name" value="Porins"/>
    <property type="match status" value="1"/>
</dbReference>
<evidence type="ECO:0000256" key="2">
    <source>
        <dbReference type="ARBA" id="ARBA00022448"/>
    </source>
</evidence>
<evidence type="ECO:0000256" key="1">
    <source>
        <dbReference type="ARBA" id="ARBA00004571"/>
    </source>
</evidence>